<organism evidence="4">
    <name type="scientific">Desulfitobacterium hafniense</name>
    <name type="common">Desulfitobacterium frappieri</name>
    <dbReference type="NCBI Taxonomy" id="49338"/>
    <lineage>
        <taxon>Bacteria</taxon>
        <taxon>Bacillati</taxon>
        <taxon>Bacillota</taxon>
        <taxon>Clostridia</taxon>
        <taxon>Eubacteriales</taxon>
        <taxon>Desulfitobacteriaceae</taxon>
        <taxon>Desulfitobacterium</taxon>
    </lineage>
</organism>
<dbReference type="Pfam" id="PF00440">
    <property type="entry name" value="TetR_N"/>
    <property type="match status" value="1"/>
</dbReference>
<dbReference type="PROSITE" id="PS50977">
    <property type="entry name" value="HTH_TETR_2"/>
    <property type="match status" value="1"/>
</dbReference>
<dbReference type="PATRIC" id="fig|49338.4.peg.3546"/>
<reference evidence="4" key="1">
    <citation type="submission" date="2014-07" db="EMBL/GenBank/DDBJ databases">
        <authorList>
            <person name="Hornung V.Bastian."/>
        </authorList>
    </citation>
    <scope>NUCLEOTIDE SEQUENCE</scope>
    <source>
        <strain evidence="4">PCE-S</strain>
    </source>
</reference>
<proteinExistence type="predicted"/>
<dbReference type="InterPro" id="IPR009057">
    <property type="entry name" value="Homeodomain-like_sf"/>
</dbReference>
<dbReference type="InterPro" id="IPR001647">
    <property type="entry name" value="HTH_TetR"/>
</dbReference>
<dbReference type="GO" id="GO:0003677">
    <property type="term" value="F:DNA binding"/>
    <property type="evidence" value="ECO:0007669"/>
    <property type="project" value="UniProtKB-UniRule"/>
</dbReference>
<dbReference type="PRINTS" id="PR00455">
    <property type="entry name" value="HTHTETR"/>
</dbReference>
<evidence type="ECO:0000256" key="2">
    <source>
        <dbReference type="PROSITE-ProRule" id="PRU00335"/>
    </source>
</evidence>
<dbReference type="SUPFAM" id="SSF46689">
    <property type="entry name" value="Homeodomain-like"/>
    <property type="match status" value="1"/>
</dbReference>
<accession>A0A098B2V9</accession>
<gene>
    <name evidence="4" type="ORF">DPCES_3296</name>
</gene>
<feature type="domain" description="HTH tetR-type" evidence="3">
    <location>
        <begin position="62"/>
        <end position="122"/>
    </location>
</feature>
<feature type="DNA-binding region" description="H-T-H motif" evidence="2">
    <location>
        <begin position="85"/>
        <end position="104"/>
    </location>
</feature>
<dbReference type="Gene3D" id="1.10.357.10">
    <property type="entry name" value="Tetracycline Repressor, domain 2"/>
    <property type="match status" value="1"/>
</dbReference>
<dbReference type="EMBL" id="LK996017">
    <property type="protein sequence ID" value="CDX03183.1"/>
    <property type="molecule type" value="Genomic_DNA"/>
</dbReference>
<name>A0A098B2V9_DESHA</name>
<sequence>MFSDYPNGDTFLRFDRRIILKYNELSHFVYNVYENDDVHNSQQFLFDGGEKGIVKLREKQKAEVKSALIRAGEELFGNKGFTETTVEEITAAAGVARGTFYNYFQTKEDLALEILYETEGLTTEQVDDFFATTLGTENQIQTIITIAVEWTLRKPELFLVILIEKMKRGSTPEHANGTLFRRLITEAFERGQMAGVVTRERLAQELAHDIDGLYMVHMVRWYHYGKQGDLLSILLAAVNTYLSGAIVKQKTSY</sequence>
<evidence type="ECO:0000259" key="3">
    <source>
        <dbReference type="PROSITE" id="PS50977"/>
    </source>
</evidence>
<protein>
    <submittedName>
        <fullName evidence="4">Transcriptional regulator, TetR</fullName>
    </submittedName>
</protein>
<dbReference type="PANTHER" id="PTHR43479">
    <property type="entry name" value="ACREF/ENVCD OPERON REPRESSOR-RELATED"/>
    <property type="match status" value="1"/>
</dbReference>
<evidence type="ECO:0000256" key="1">
    <source>
        <dbReference type="ARBA" id="ARBA00023125"/>
    </source>
</evidence>
<dbReference type="InterPro" id="IPR050624">
    <property type="entry name" value="HTH-type_Tx_Regulator"/>
</dbReference>
<dbReference type="InterPro" id="IPR023772">
    <property type="entry name" value="DNA-bd_HTH_TetR-type_CS"/>
</dbReference>
<dbReference type="PROSITE" id="PS01081">
    <property type="entry name" value="HTH_TETR_1"/>
    <property type="match status" value="1"/>
</dbReference>
<dbReference type="AlphaFoldDB" id="A0A098B2V9"/>
<dbReference type="PANTHER" id="PTHR43479:SF11">
    <property type="entry name" value="ACREF_ENVCD OPERON REPRESSOR-RELATED"/>
    <property type="match status" value="1"/>
</dbReference>
<evidence type="ECO:0000313" key="4">
    <source>
        <dbReference type="EMBL" id="CDX03183.1"/>
    </source>
</evidence>
<keyword evidence="1 2" id="KW-0238">DNA-binding</keyword>